<dbReference type="GO" id="GO:0016491">
    <property type="term" value="F:oxidoreductase activity"/>
    <property type="evidence" value="ECO:0007669"/>
    <property type="project" value="UniProtKB-KW"/>
</dbReference>
<dbReference type="Pfam" id="PF00106">
    <property type="entry name" value="adh_short"/>
    <property type="match status" value="1"/>
</dbReference>
<comment type="similarity">
    <text evidence="1">Belongs to the short-chain dehydrogenases/reductases (SDR) family.</text>
</comment>
<evidence type="ECO:0000313" key="4">
    <source>
        <dbReference type="EMBL" id="KAF9581393.1"/>
    </source>
</evidence>
<proteinExistence type="inferred from homology"/>
<evidence type="ECO:0000256" key="3">
    <source>
        <dbReference type="ARBA" id="ARBA00023002"/>
    </source>
</evidence>
<evidence type="ECO:0000313" key="5">
    <source>
        <dbReference type="Proteomes" id="UP000780801"/>
    </source>
</evidence>
<keyword evidence="2" id="KW-0521">NADP</keyword>
<evidence type="ECO:0000256" key="2">
    <source>
        <dbReference type="ARBA" id="ARBA00022857"/>
    </source>
</evidence>
<name>A0A9P6KE07_9FUNG</name>
<protein>
    <recommendedName>
        <fullName evidence="6">NAD(P)-dependent dehydrogenase, short-chain alcohol dehydrogenase family</fullName>
    </recommendedName>
</protein>
<comment type="caution">
    <text evidence="4">The sequence shown here is derived from an EMBL/GenBank/DDBJ whole genome shotgun (WGS) entry which is preliminary data.</text>
</comment>
<organism evidence="4 5">
    <name type="scientific">Lunasporangiospora selenospora</name>
    <dbReference type="NCBI Taxonomy" id="979761"/>
    <lineage>
        <taxon>Eukaryota</taxon>
        <taxon>Fungi</taxon>
        <taxon>Fungi incertae sedis</taxon>
        <taxon>Mucoromycota</taxon>
        <taxon>Mortierellomycotina</taxon>
        <taxon>Mortierellomycetes</taxon>
        <taxon>Mortierellales</taxon>
        <taxon>Mortierellaceae</taxon>
        <taxon>Lunasporangiospora</taxon>
    </lineage>
</organism>
<accession>A0A9P6KE07</accession>
<evidence type="ECO:0000256" key="1">
    <source>
        <dbReference type="ARBA" id="ARBA00006484"/>
    </source>
</evidence>
<evidence type="ECO:0008006" key="6">
    <source>
        <dbReference type="Google" id="ProtNLM"/>
    </source>
</evidence>
<dbReference type="PANTHER" id="PTHR24320:SF282">
    <property type="entry name" value="WW DOMAIN-CONTAINING OXIDOREDUCTASE"/>
    <property type="match status" value="1"/>
</dbReference>
<dbReference type="Proteomes" id="UP000780801">
    <property type="component" value="Unassembled WGS sequence"/>
</dbReference>
<sequence>MRVEKASHTEIAGWLNRIEAATGRLERASKTPLGQLERFHGFPRHSTPPTFWKTYVSGPKYSYDQMPDLTGKVAIVTGANIGLGYATMVALAGHGAHVFAACRSKQRATEAIERALVEVKERFPNTAPQDPQIEFLELDLNDLHKVRRAAKEFLDRGLPLHILVNNSGIMGVPYQLSADGIESQFAVNHMGHFVFTMDLLDRIKTSQPSRIVVLSSLGHETTVKGGIDFETLNDETKSSAMTRYGRSKLANILFGKALARRLKDERVYVNIAHPGFVATALSRSANETYGASAEKVFDFMKSWMAMTPETGALTQLYLATTAYARDEELQEKLWEFSEELVREKLGKKKPAAAAAAAATSSSAGPKN</sequence>
<dbReference type="OrthoDB" id="191139at2759"/>
<dbReference type="InterPro" id="IPR036291">
    <property type="entry name" value="NAD(P)-bd_dom_sf"/>
</dbReference>
<dbReference type="CDD" id="cd05327">
    <property type="entry name" value="retinol-DH_like_SDR_c_like"/>
    <property type="match status" value="1"/>
</dbReference>
<dbReference type="Gene3D" id="3.40.50.720">
    <property type="entry name" value="NAD(P)-binding Rossmann-like Domain"/>
    <property type="match status" value="1"/>
</dbReference>
<keyword evidence="3" id="KW-0560">Oxidoreductase</keyword>
<dbReference type="PANTHER" id="PTHR24320">
    <property type="entry name" value="RETINOL DEHYDROGENASE"/>
    <property type="match status" value="1"/>
</dbReference>
<dbReference type="PRINTS" id="PR00081">
    <property type="entry name" value="GDHRDH"/>
</dbReference>
<reference evidence="4" key="1">
    <citation type="journal article" date="2020" name="Fungal Divers.">
        <title>Resolving the Mortierellaceae phylogeny through synthesis of multi-gene phylogenetics and phylogenomics.</title>
        <authorList>
            <person name="Vandepol N."/>
            <person name="Liber J."/>
            <person name="Desiro A."/>
            <person name="Na H."/>
            <person name="Kennedy M."/>
            <person name="Barry K."/>
            <person name="Grigoriev I.V."/>
            <person name="Miller A.N."/>
            <person name="O'Donnell K."/>
            <person name="Stajich J.E."/>
            <person name="Bonito G."/>
        </authorList>
    </citation>
    <scope>NUCLEOTIDE SEQUENCE</scope>
    <source>
        <strain evidence="4">KOD1015</strain>
    </source>
</reference>
<dbReference type="SUPFAM" id="SSF51735">
    <property type="entry name" value="NAD(P)-binding Rossmann-fold domains"/>
    <property type="match status" value="1"/>
</dbReference>
<dbReference type="EMBL" id="JAABOA010001516">
    <property type="protein sequence ID" value="KAF9581393.1"/>
    <property type="molecule type" value="Genomic_DNA"/>
</dbReference>
<gene>
    <name evidence="4" type="ORF">BGW38_001610</name>
</gene>
<dbReference type="InterPro" id="IPR002347">
    <property type="entry name" value="SDR_fam"/>
</dbReference>
<keyword evidence="5" id="KW-1185">Reference proteome</keyword>
<dbReference type="AlphaFoldDB" id="A0A9P6KE07"/>